<dbReference type="PANTHER" id="PTHR32502">
    <property type="entry name" value="N-ACETYLGALACTOSAMINE PERMEASE II COMPONENT-RELATED"/>
    <property type="match status" value="1"/>
</dbReference>
<dbReference type="Proteomes" id="UP000284178">
    <property type="component" value="Unassembled WGS sequence"/>
</dbReference>
<evidence type="ECO:0000256" key="1">
    <source>
        <dbReference type="SAM" id="Phobius"/>
    </source>
</evidence>
<dbReference type="AlphaFoldDB" id="A0A412G3M9"/>
<feature type="transmembrane region" description="Helical" evidence="1">
    <location>
        <begin position="179"/>
        <end position="200"/>
    </location>
</feature>
<dbReference type="InterPro" id="IPR004704">
    <property type="entry name" value="PTS_IID_man"/>
</dbReference>
<proteinExistence type="predicted"/>
<dbReference type="GO" id="GO:0005886">
    <property type="term" value="C:plasma membrane"/>
    <property type="evidence" value="ECO:0007669"/>
    <property type="project" value="TreeGrafter"/>
</dbReference>
<dbReference type="EMBL" id="QRUP01000006">
    <property type="protein sequence ID" value="RGR75085.1"/>
    <property type="molecule type" value="Genomic_DNA"/>
</dbReference>
<dbReference type="GO" id="GO:0009401">
    <property type="term" value="P:phosphoenolpyruvate-dependent sugar phosphotransferase system"/>
    <property type="evidence" value="ECO:0007669"/>
    <property type="project" value="InterPro"/>
</dbReference>
<reference evidence="2 3" key="1">
    <citation type="submission" date="2018-08" db="EMBL/GenBank/DDBJ databases">
        <title>A genome reference for cultivated species of the human gut microbiota.</title>
        <authorList>
            <person name="Zou Y."/>
            <person name="Xue W."/>
            <person name="Luo G."/>
        </authorList>
    </citation>
    <scope>NUCLEOTIDE SEQUENCE [LARGE SCALE GENOMIC DNA]</scope>
    <source>
        <strain evidence="2 3">AF24-29</strain>
    </source>
</reference>
<feature type="transmembrane region" description="Helical" evidence="1">
    <location>
        <begin position="109"/>
        <end position="132"/>
    </location>
</feature>
<keyword evidence="1" id="KW-1133">Transmembrane helix</keyword>
<protein>
    <submittedName>
        <fullName evidence="2">PTS system mannose/fructose/sorbose family transporter subunit IID</fullName>
    </submittedName>
</protein>
<keyword evidence="3" id="KW-1185">Reference proteome</keyword>
<gene>
    <name evidence="2" type="ORF">DWY25_06640</name>
</gene>
<dbReference type="PANTHER" id="PTHR32502:SF26">
    <property type="entry name" value="PHOSPHOTRANSFERASE SYSTEM SUGAR-SPECIFIC EIID COMPONENT"/>
    <property type="match status" value="1"/>
</dbReference>
<dbReference type="InterPro" id="IPR050303">
    <property type="entry name" value="GatZ_KbaZ_carbometab"/>
</dbReference>
<dbReference type="Pfam" id="PF03613">
    <property type="entry name" value="EIID-AGA"/>
    <property type="match status" value="1"/>
</dbReference>
<comment type="caution">
    <text evidence="2">The sequence shown here is derived from an EMBL/GenBank/DDBJ whole genome shotgun (WGS) entry which is preliminary data.</text>
</comment>
<keyword evidence="1" id="KW-0812">Transmembrane</keyword>
<accession>A0A412G3M9</accession>
<dbReference type="RefSeq" id="WP_117894577.1">
    <property type="nucleotide sequence ID" value="NZ_CABJCV010000006.1"/>
</dbReference>
<keyword evidence="1" id="KW-0472">Membrane</keyword>
<feature type="transmembrane region" description="Helical" evidence="1">
    <location>
        <begin position="230"/>
        <end position="249"/>
    </location>
</feature>
<dbReference type="PROSITE" id="PS51108">
    <property type="entry name" value="PTS_EIID"/>
    <property type="match status" value="1"/>
</dbReference>
<evidence type="ECO:0000313" key="3">
    <source>
        <dbReference type="Proteomes" id="UP000284178"/>
    </source>
</evidence>
<dbReference type="GeneID" id="83015081"/>
<feature type="transmembrane region" description="Helical" evidence="1">
    <location>
        <begin position="261"/>
        <end position="278"/>
    </location>
</feature>
<organism evidence="2 3">
    <name type="scientific">Holdemania filiformis</name>
    <dbReference type="NCBI Taxonomy" id="61171"/>
    <lineage>
        <taxon>Bacteria</taxon>
        <taxon>Bacillati</taxon>
        <taxon>Bacillota</taxon>
        <taxon>Erysipelotrichia</taxon>
        <taxon>Erysipelotrichales</taxon>
        <taxon>Erysipelotrichaceae</taxon>
        <taxon>Holdemania</taxon>
    </lineage>
</organism>
<feature type="transmembrane region" description="Helical" evidence="1">
    <location>
        <begin position="138"/>
        <end position="158"/>
    </location>
</feature>
<sequence>MTQTKRLTKQELRRINLRWIWNSQIGWNYERMQGLGYLTTMLPLIEKLYGDQPALKKKALQAHSVFFNTTPAMGDIIVGMNVAIEEEMQENGAGIDVASSMKTALMGPFAGVGDTIFSMIPGAVFGSIAATMAKEGSVVGIMIWEIWLIGVLLLRFKLYDIGYQQGAKIVNTLSGIKETVTAAASVLGLTVVGGMIATMVKFPLKTLTVSLGTDPKTGEMLLQEFPLQKYMDSIMPGLMPALFAVLCYWMLGQKWMNSNRLIITVLVLAIVLASLGIVEV</sequence>
<evidence type="ECO:0000313" key="2">
    <source>
        <dbReference type="EMBL" id="RGR75085.1"/>
    </source>
</evidence>
<name>A0A412G3M9_9FIRM</name>